<dbReference type="Proteomes" id="UP001300502">
    <property type="component" value="Unassembled WGS sequence"/>
</dbReference>
<keyword evidence="4" id="KW-1185">Reference proteome</keyword>
<organism evidence="3 4">
    <name type="scientific">Galdieria yellowstonensis</name>
    <dbReference type="NCBI Taxonomy" id="3028027"/>
    <lineage>
        <taxon>Eukaryota</taxon>
        <taxon>Rhodophyta</taxon>
        <taxon>Bangiophyceae</taxon>
        <taxon>Galdieriales</taxon>
        <taxon>Galdieriaceae</taxon>
        <taxon>Galdieria</taxon>
    </lineage>
</organism>
<dbReference type="EMBL" id="JANCYU010000013">
    <property type="protein sequence ID" value="KAK4523296.1"/>
    <property type="molecule type" value="Genomic_DNA"/>
</dbReference>
<dbReference type="Pfam" id="PF13519">
    <property type="entry name" value="VWA_2"/>
    <property type="match status" value="1"/>
</dbReference>
<protein>
    <recommendedName>
        <fullName evidence="2">VWFA domain-containing protein</fullName>
    </recommendedName>
</protein>
<dbReference type="Gene3D" id="3.40.50.410">
    <property type="entry name" value="von Willebrand factor, type A domain"/>
    <property type="match status" value="1"/>
</dbReference>
<evidence type="ECO:0000259" key="2">
    <source>
        <dbReference type="PROSITE" id="PS50234"/>
    </source>
</evidence>
<dbReference type="SMART" id="SM00327">
    <property type="entry name" value="VWA"/>
    <property type="match status" value="1"/>
</dbReference>
<dbReference type="SUPFAM" id="SSF52540">
    <property type="entry name" value="P-loop containing nucleoside triphosphate hydrolases"/>
    <property type="match status" value="1"/>
</dbReference>
<feature type="region of interest" description="Disordered" evidence="1">
    <location>
        <begin position="1052"/>
        <end position="1083"/>
    </location>
</feature>
<dbReference type="CDD" id="cd00198">
    <property type="entry name" value="vWFA"/>
    <property type="match status" value="1"/>
</dbReference>
<dbReference type="InterPro" id="IPR036465">
    <property type="entry name" value="vWFA_dom_sf"/>
</dbReference>
<accession>A0AAV9I7K4</accession>
<gene>
    <name evidence="3" type="ORF">GAYE_PCTG50G1189</name>
</gene>
<dbReference type="InterPro" id="IPR002035">
    <property type="entry name" value="VWF_A"/>
</dbReference>
<feature type="domain" description="VWFA" evidence="2">
    <location>
        <begin position="2167"/>
        <end position="2360"/>
    </location>
</feature>
<dbReference type="PROSITE" id="PS50234">
    <property type="entry name" value="VWFA"/>
    <property type="match status" value="1"/>
</dbReference>
<dbReference type="InterPro" id="IPR027417">
    <property type="entry name" value="P-loop_NTPase"/>
</dbReference>
<dbReference type="PANTHER" id="PTHR22796">
    <property type="entry name" value="URG4-RELATED"/>
    <property type="match status" value="1"/>
</dbReference>
<comment type="caution">
    <text evidence="3">The sequence shown here is derived from an EMBL/GenBank/DDBJ whole genome shotgun (WGS) entry which is preliminary data.</text>
</comment>
<reference evidence="3 4" key="1">
    <citation type="submission" date="2022-07" db="EMBL/GenBank/DDBJ databases">
        <title>Genome-wide signatures of adaptation to extreme environments.</title>
        <authorList>
            <person name="Cho C.H."/>
            <person name="Yoon H.S."/>
        </authorList>
    </citation>
    <scope>NUCLEOTIDE SEQUENCE [LARGE SCALE GENOMIC DNA]</scope>
    <source>
        <strain evidence="3 4">108.79 E11</strain>
    </source>
</reference>
<proteinExistence type="predicted"/>
<name>A0AAV9I7K4_9RHOD</name>
<feature type="compositionally biased region" description="Low complexity" evidence="1">
    <location>
        <begin position="1052"/>
        <end position="1064"/>
    </location>
</feature>
<evidence type="ECO:0000313" key="3">
    <source>
        <dbReference type="EMBL" id="KAK4523296.1"/>
    </source>
</evidence>
<sequence length="2375" mass="272296">MNNMAKLKKEGVSLSKIERYNVQDIACQNCLDEIGSVICRECNWTPYCESCDPIVHKARAKSSHSRETLSVWLTIGEKFPQEALPESVQENYPPECNRDGTMQDTSPSASISNFRVSSKNEKNMLADNNESIVKGSKSENSKVVSDSKGLQPPDFGTPGAIRQLIGVVQDSIDVSVVEKILVNRSTIKELCNTFSNSSTSETTDFIDFSPLKNISISTLGIFGSRREVAEFLRSHMFLSAAEYQKCLAEGEDKWLTTGIYVILRKQSPIVLFAWLPDSSFLSPSMKDISCNFLRYLQELCSQVVCVNNKKEWEAFERIQLGNETDEIEREIFGSVELQSEKSEKLRFGSSLAVRLPEDCDAKRCFLTSGVFRHALLVEHETCVEKETVSRTERFSLPKFHGFITEKLKSRKVVFNLSNEEFLTLLKYGHESSYARYQTLCHTLNESQKELQKELSKIPGKITEERDLWIKRAKNAMFYYLKENFPVEEQLVQTRATEQYARCVMCNIQVSSDNGRKLSCSKGWHIFCIDDFKTLELKEDNASLFIICSYCGEEHRVSSKNVLGDENFLLGKNLEHIPSCRQEEEEWNEIHRKDLKLVSDYISLEEFSPKSVVQDLRKRYCLGRVFILKRWGPAVYISRGNFAEQKRLIIRVMTTKSLKEWYSLHSNPEELKALVAESLRKLESSLAQGKFFSNDGDVREIVKRAYEKERNNCILKVQRAILAALPSYESLVSQRSEELRMKYREKYQTQTGNFLHDRKSEMTKDSSGEMKLIIKGCAFIENVNSTECYPTETSERRLSLSSFHNASFSLDSTNNSFEASRPFAVPCGEIVLTYEEECISRPKTVVELVEIRVHSKDLERAEANQKICPRPCFSSQRGHLLIDSKIQELKYFTIVSGNVFISLIFDKSDGYTRLFVDRNKSLLGKNRLKTFKSRIDLFALDEFSRFVALYDLERARVDIYRFDESWQRLEKTSIEIHLDQVFHDVPVRHMFFLTCKSYLIFIDEEGKMRSYEFSTKMFRPRTVNTKNIEGVLSAPDGSCFLLFKQRTFDLNSSFSSTSSSVVSSRNADDDSASSSYQEKENEGDHFNISDNISFLEAQIYIGGGMQYFGSVKLPKDLSEENLDSLRFGFLSSQLILYYLDRNNSCLKTVQVFLTMDSSLAEIVTSIQNTVNSERLPVVQEVSTMSYLEYIFLSMDKFCLYPVVEKVDEKRSDILFLLHTAWFDNQHCKILSEKFHHYVEMKLEKFVDQTRKVKDVNDIPVRFRICTSNELPRLFHSAGRDCSRMLSKWVQDIICLVPIQIARAEANSFRPLIDGLRGDFEIERQEILRFANSINFGLYDCILYTWQGPTKVVSSMGKQSTGKSYMLNHLTGSLFDIAGGRCTDGVWMTMRIAEDCLYVILDFEGLGSFERSEQEDMLLSVFQAAISNLTLYKTDLRFDRDTQATFSRFQSGVSLIRGDPNLFRGRFYIVMKDVESRDVNDLQREFLSKLRIVCRNNGDDNFLTKMYQGQFAMAAFPTLGTRKYYEQLHKIYEALKKQSSSFQSGKMFRRHLQLLMSKLCTKDWTPLNRDQVMIRISELRNCKSVVLSLGKMYDGSGIHELESLSNLDNGSMIADENLVVDGKEISYQSLPDEALELDSDCKSFVELCLPLVKIFERHFHHRYHMRNKLWHKVVQEFFCKVVERRIHRIDMWLNSNLQGYSLNDGDIMLLRHEYYELYSKLRQQWNLCSFRCSRCYLGCLNSRNHLGEHNCLTSHRCEMYCDFCQGETQLCGDVAGHGGSHDCKMKNHTCGVECSLSHLEGCNFSCALTSGHSSPHRCNTEYHLCGFPCDLPCCTNRCVLPFESEHSRHECHESWCPHTCCIPGCDKPCAETENHFHDAEDGFAEHFCGAEHPCTGTCSRNGICQIVSELRPDRRIFRGALDEFEYMFVTEQNGLKKKCGRLIPPFRKTHEGPCDCGSENEHFCDIRCPSCGYFCIRPFGHTEELHHTIHGNMRACHFVSDEWTEAVQVGSRRYQRGESGEAEMCNMYCKALGRGHIHLMYCNALDAFKCTNSQKEGIRHQTVAYGPDFQVPKDELTHECYWRTIGFVDPSTSEERELFALCPAKCGHPSHQVESQSCNDASLSNAEESYCSLPLWHEPLDPKGPVPNNQGYISSSGHHFHCSHSCSYRTIFLLDRGASMATKDCSPTLPIIRSLRVTHRNRLGCAVEAIFRFIMKRLGSGAVEDRVDVIAFKERANICVYEEPLSEKLIMKMIRMAPSGVSMLESALEAALAMIQEQRNPRLIPMLLLVTDGNVQVSPVAFRMLESLMKMDKRTTFHVVQFGNGKIAHDLRQLCETAQGQILSSLDEISLMEQLDSVTEKMQSREGGLIFDSMSLS</sequence>
<evidence type="ECO:0000313" key="4">
    <source>
        <dbReference type="Proteomes" id="UP001300502"/>
    </source>
</evidence>
<evidence type="ECO:0000256" key="1">
    <source>
        <dbReference type="SAM" id="MobiDB-lite"/>
    </source>
</evidence>
<dbReference type="PANTHER" id="PTHR22796:SF1">
    <property type="entry name" value="VWFA DOMAIN-CONTAINING PROTEIN"/>
    <property type="match status" value="1"/>
</dbReference>
<dbReference type="Gene3D" id="3.40.50.300">
    <property type="entry name" value="P-loop containing nucleotide triphosphate hydrolases"/>
    <property type="match status" value="1"/>
</dbReference>
<dbReference type="SUPFAM" id="SSF53300">
    <property type="entry name" value="vWA-like"/>
    <property type="match status" value="1"/>
</dbReference>